<sequence>MSTISKIIHTLSEADRKEFVAFLNKKNRRGDTKNVQLFQLIAKDFKGQIDEELYGKPSKNAYHALSKRLQDALIDFIATKGFSEETSEEMDILKFLLAARIFFEYKEYKIAFKTLQKAEKLALSLDVYTLLAEINHTKIQYAHYNEYWDLNELIASTQHNLHLVQREQHLNMAYASIKAQLKSNTTKPVNEIILEAFSKFNIEVDTTLTFKSLYQLLNITATAATLQSDYHQISPYMLTLYKIVSEKQKETLTKDKHLYYHIEILNLMAITNFRNKNFRASSEFTTLMKTQMLKQNSTYYNRFLEKWTVLKALNQNYTGASSNAISLLQKYKGDSLDIKLTLVMCHFQQNNYKEAYAILKHFQHSDRWYEKKTGWIWVLKKNIIEILLLMELDKLDLVLTRLESFNKRFGKRLKKVGENRVIQFMKLVRLYYENPMAVTSEKFKNKVENSFEWIGKEQEDIFVMSFYAWLKSKMEQTSLYETTLKLAQ</sequence>
<keyword evidence="2" id="KW-1185">Reference proteome</keyword>
<evidence type="ECO:0000313" key="1">
    <source>
        <dbReference type="EMBL" id="OAB79677.1"/>
    </source>
</evidence>
<dbReference type="OrthoDB" id="732094at2"/>
<accession>A0A167II76</accession>
<comment type="caution">
    <text evidence="1">The sequence shown here is derived from an EMBL/GenBank/DDBJ whole genome shotgun (WGS) entry which is preliminary data.</text>
</comment>
<gene>
    <name evidence="1" type="ORF">ULVI_02715</name>
</gene>
<proteinExistence type="predicted"/>
<reference evidence="1 2" key="1">
    <citation type="submission" date="2016-02" db="EMBL/GenBank/DDBJ databases">
        <title>Ulvibacter sp. LPB0005, isolated from Thais luteostoma.</title>
        <authorList>
            <person name="Shin S.-K."/>
            <person name="Yi H."/>
        </authorList>
    </citation>
    <scope>NUCLEOTIDE SEQUENCE [LARGE SCALE GENOMIC DNA]</scope>
    <source>
        <strain evidence="1 2">LPB0005</strain>
    </source>
</reference>
<dbReference type="RefSeq" id="WP_068589489.1">
    <property type="nucleotide sequence ID" value="NZ_LRXL01000026.1"/>
</dbReference>
<protein>
    <submittedName>
        <fullName evidence="1">Uncharacterized protein</fullName>
    </submittedName>
</protein>
<dbReference type="STRING" id="1763537.ULVI_02715"/>
<dbReference type="Proteomes" id="UP000077013">
    <property type="component" value="Unassembled WGS sequence"/>
</dbReference>
<dbReference type="EMBL" id="LRXL01000026">
    <property type="protein sequence ID" value="OAB79677.1"/>
    <property type="molecule type" value="Genomic_DNA"/>
</dbReference>
<evidence type="ECO:0000313" key="2">
    <source>
        <dbReference type="Proteomes" id="UP000077013"/>
    </source>
</evidence>
<organism evidence="1 2">
    <name type="scientific">Cochleicola gelatinilyticus</name>
    <dbReference type="NCBI Taxonomy" id="1763537"/>
    <lineage>
        <taxon>Bacteria</taxon>
        <taxon>Pseudomonadati</taxon>
        <taxon>Bacteroidota</taxon>
        <taxon>Flavobacteriia</taxon>
        <taxon>Flavobacteriales</taxon>
        <taxon>Flavobacteriaceae</taxon>
        <taxon>Cochleicola</taxon>
    </lineage>
</organism>
<name>A0A167II76_9FLAO</name>
<dbReference type="AlphaFoldDB" id="A0A167II76"/>